<evidence type="ECO:0000256" key="14">
    <source>
        <dbReference type="ARBA" id="ARBA00025228"/>
    </source>
</evidence>
<evidence type="ECO:0000256" key="4">
    <source>
        <dbReference type="ARBA" id="ARBA00010561"/>
    </source>
</evidence>
<sequence>MRTLLAAFMMFTRLPLWRWVEVDKSYYKGILHYWCIVGFLTGTVTWGVLWLASQVLPLLPSCILAVAARLLLTGALHEDGLADFFDGFGGGHDRESRLRIMKDSHIGSYGVIGLIVYFMLYVSLLYSLPSGCLAASIIAADVLSKLITAAMIDTLPYARTEETSKTKVLYSRLNYIRFNLITAGCAAILFFIGASFWGLIPALAMSIGLRFYFKRKLNGYTGDCCGAAVLFTETAFYIGTLIACQL</sequence>
<evidence type="ECO:0000256" key="12">
    <source>
        <dbReference type="ARBA" id="ARBA00022989"/>
    </source>
</evidence>
<evidence type="ECO:0000256" key="8">
    <source>
        <dbReference type="ARBA" id="ARBA00022573"/>
    </source>
</evidence>
<dbReference type="Proteomes" id="UP000824202">
    <property type="component" value="Unassembled WGS sequence"/>
</dbReference>
<evidence type="ECO:0000256" key="19">
    <source>
        <dbReference type="HAMAP-Rule" id="MF_00719"/>
    </source>
</evidence>
<evidence type="ECO:0000256" key="13">
    <source>
        <dbReference type="ARBA" id="ARBA00023136"/>
    </source>
</evidence>
<dbReference type="GO" id="GO:0009236">
    <property type="term" value="P:cobalamin biosynthetic process"/>
    <property type="evidence" value="ECO:0007669"/>
    <property type="project" value="UniProtKB-UniRule"/>
</dbReference>
<comment type="caution">
    <text evidence="20">The sequence shown here is derived from an EMBL/GenBank/DDBJ whole genome shotgun (WGS) entry which is preliminary data.</text>
</comment>
<evidence type="ECO:0000256" key="17">
    <source>
        <dbReference type="ARBA" id="ARBA00048623"/>
    </source>
</evidence>
<evidence type="ECO:0000256" key="16">
    <source>
        <dbReference type="ARBA" id="ARBA00032853"/>
    </source>
</evidence>
<protein>
    <recommendedName>
        <fullName evidence="6 19">Adenosylcobinamide-GDP ribazoletransferase</fullName>
        <ecNumber evidence="5 19">2.7.8.26</ecNumber>
    </recommendedName>
    <alternativeName>
        <fullName evidence="16 19">Cobalamin synthase</fullName>
    </alternativeName>
    <alternativeName>
        <fullName evidence="15 19">Cobalamin-5'-phosphate synthase</fullName>
    </alternativeName>
</protein>
<dbReference type="GO" id="GO:0005886">
    <property type="term" value="C:plasma membrane"/>
    <property type="evidence" value="ECO:0007669"/>
    <property type="project" value="UniProtKB-SubCell"/>
</dbReference>
<dbReference type="PANTHER" id="PTHR34148:SF1">
    <property type="entry name" value="ADENOSYLCOBINAMIDE-GDP RIBAZOLETRANSFERASE"/>
    <property type="match status" value="1"/>
</dbReference>
<keyword evidence="9 19" id="KW-0808">Transferase</keyword>
<evidence type="ECO:0000256" key="1">
    <source>
        <dbReference type="ARBA" id="ARBA00001946"/>
    </source>
</evidence>
<keyword evidence="12 19" id="KW-1133">Transmembrane helix</keyword>
<evidence type="ECO:0000256" key="18">
    <source>
        <dbReference type="ARBA" id="ARBA00049504"/>
    </source>
</evidence>
<keyword evidence="13 19" id="KW-0472">Membrane</keyword>
<evidence type="ECO:0000256" key="11">
    <source>
        <dbReference type="ARBA" id="ARBA00022842"/>
    </source>
</evidence>
<evidence type="ECO:0000256" key="10">
    <source>
        <dbReference type="ARBA" id="ARBA00022692"/>
    </source>
</evidence>
<evidence type="ECO:0000313" key="20">
    <source>
        <dbReference type="EMBL" id="HIX03268.1"/>
    </source>
</evidence>
<dbReference type="GO" id="GO:0051073">
    <property type="term" value="F:adenosylcobinamide-GDP ribazoletransferase activity"/>
    <property type="evidence" value="ECO:0007669"/>
    <property type="project" value="UniProtKB-UniRule"/>
</dbReference>
<organism evidence="20 21">
    <name type="scientific">Candidatus Odoribacter faecigallinarum</name>
    <dbReference type="NCBI Taxonomy" id="2838706"/>
    <lineage>
        <taxon>Bacteria</taxon>
        <taxon>Pseudomonadati</taxon>
        <taxon>Bacteroidota</taxon>
        <taxon>Bacteroidia</taxon>
        <taxon>Bacteroidales</taxon>
        <taxon>Odoribacteraceae</taxon>
        <taxon>Odoribacter</taxon>
    </lineage>
</organism>
<evidence type="ECO:0000256" key="5">
    <source>
        <dbReference type="ARBA" id="ARBA00013200"/>
    </source>
</evidence>
<evidence type="ECO:0000256" key="2">
    <source>
        <dbReference type="ARBA" id="ARBA00004651"/>
    </source>
</evidence>
<proteinExistence type="inferred from homology"/>
<dbReference type="EC" id="2.7.8.26" evidence="5 19"/>
<evidence type="ECO:0000256" key="9">
    <source>
        <dbReference type="ARBA" id="ARBA00022679"/>
    </source>
</evidence>
<dbReference type="InterPro" id="IPR003805">
    <property type="entry name" value="CobS"/>
</dbReference>
<reference evidence="20" key="1">
    <citation type="journal article" date="2021" name="PeerJ">
        <title>Extensive microbial diversity within the chicken gut microbiome revealed by metagenomics and culture.</title>
        <authorList>
            <person name="Gilroy R."/>
            <person name="Ravi A."/>
            <person name="Getino M."/>
            <person name="Pursley I."/>
            <person name="Horton D.L."/>
            <person name="Alikhan N.F."/>
            <person name="Baker D."/>
            <person name="Gharbi K."/>
            <person name="Hall N."/>
            <person name="Watson M."/>
            <person name="Adriaenssens E.M."/>
            <person name="Foster-Nyarko E."/>
            <person name="Jarju S."/>
            <person name="Secka A."/>
            <person name="Antonio M."/>
            <person name="Oren A."/>
            <person name="Chaudhuri R.R."/>
            <person name="La Ragione R."/>
            <person name="Hildebrand F."/>
            <person name="Pallen M.J."/>
        </authorList>
    </citation>
    <scope>NUCLEOTIDE SEQUENCE</scope>
    <source>
        <strain evidence="20">23274</strain>
    </source>
</reference>
<keyword evidence="7 19" id="KW-1003">Cell membrane</keyword>
<name>A0A9D1UZC3_9BACT</name>
<comment type="function">
    <text evidence="14 19">Joins adenosylcobinamide-GDP and alpha-ribazole to generate adenosylcobalamin (Ado-cobalamin). Also synthesizes adenosylcobalamin 5'-phosphate from adenosylcobinamide-GDP and alpha-ribazole 5'-phosphate.</text>
</comment>
<dbReference type="GO" id="GO:0008818">
    <property type="term" value="F:cobalamin 5'-phosphate synthase activity"/>
    <property type="evidence" value="ECO:0007669"/>
    <property type="project" value="UniProtKB-UniRule"/>
</dbReference>
<feature type="transmembrane region" description="Helical" evidence="19">
    <location>
        <begin position="178"/>
        <end position="200"/>
    </location>
</feature>
<keyword evidence="8 19" id="KW-0169">Cobalamin biosynthesis</keyword>
<evidence type="ECO:0000256" key="6">
    <source>
        <dbReference type="ARBA" id="ARBA00015850"/>
    </source>
</evidence>
<evidence type="ECO:0000256" key="3">
    <source>
        <dbReference type="ARBA" id="ARBA00004663"/>
    </source>
</evidence>
<dbReference type="EMBL" id="DXFT01000081">
    <property type="protein sequence ID" value="HIX03268.1"/>
    <property type="molecule type" value="Genomic_DNA"/>
</dbReference>
<comment type="pathway">
    <text evidence="3 19">Cofactor biosynthesis; adenosylcobalamin biosynthesis; adenosylcobalamin from cob(II)yrinate a,c-diamide: step 7/7.</text>
</comment>
<dbReference type="AlphaFoldDB" id="A0A9D1UZC3"/>
<dbReference type="Pfam" id="PF02654">
    <property type="entry name" value="CobS"/>
    <property type="match status" value="1"/>
</dbReference>
<reference evidence="20" key="2">
    <citation type="submission" date="2021-04" db="EMBL/GenBank/DDBJ databases">
        <authorList>
            <person name="Gilroy R."/>
        </authorList>
    </citation>
    <scope>NUCLEOTIDE SEQUENCE</scope>
    <source>
        <strain evidence="20">23274</strain>
    </source>
</reference>
<comment type="catalytic activity">
    <reaction evidence="17 19">
        <text>alpha-ribazole + adenosylcob(III)inamide-GDP = adenosylcob(III)alamin + GMP + H(+)</text>
        <dbReference type="Rhea" id="RHEA:16049"/>
        <dbReference type="ChEBI" id="CHEBI:10329"/>
        <dbReference type="ChEBI" id="CHEBI:15378"/>
        <dbReference type="ChEBI" id="CHEBI:18408"/>
        <dbReference type="ChEBI" id="CHEBI:58115"/>
        <dbReference type="ChEBI" id="CHEBI:60487"/>
        <dbReference type="EC" id="2.7.8.26"/>
    </reaction>
</comment>
<feature type="transmembrane region" description="Helical" evidence="19">
    <location>
        <begin position="31"/>
        <end position="52"/>
    </location>
</feature>
<feature type="transmembrane region" description="Helical" evidence="19">
    <location>
        <begin position="106"/>
        <end position="127"/>
    </location>
</feature>
<comment type="similarity">
    <text evidence="4 19">Belongs to the CobS family.</text>
</comment>
<evidence type="ECO:0000256" key="7">
    <source>
        <dbReference type="ARBA" id="ARBA00022475"/>
    </source>
</evidence>
<gene>
    <name evidence="19 20" type="primary">cobS</name>
    <name evidence="20" type="ORF">H9863_04010</name>
</gene>
<evidence type="ECO:0000256" key="15">
    <source>
        <dbReference type="ARBA" id="ARBA00032605"/>
    </source>
</evidence>
<dbReference type="NCBIfam" id="TIGR00317">
    <property type="entry name" value="cobS"/>
    <property type="match status" value="1"/>
</dbReference>
<accession>A0A9D1UZC3</accession>
<dbReference type="HAMAP" id="MF_00719">
    <property type="entry name" value="CobS"/>
    <property type="match status" value="1"/>
</dbReference>
<feature type="transmembrane region" description="Helical" evidence="19">
    <location>
        <begin position="220"/>
        <end position="244"/>
    </location>
</feature>
<keyword evidence="11 19" id="KW-0460">Magnesium</keyword>
<comment type="cofactor">
    <cofactor evidence="1 19">
        <name>Mg(2+)</name>
        <dbReference type="ChEBI" id="CHEBI:18420"/>
    </cofactor>
</comment>
<evidence type="ECO:0000313" key="21">
    <source>
        <dbReference type="Proteomes" id="UP000824202"/>
    </source>
</evidence>
<keyword evidence="10 19" id="KW-0812">Transmembrane</keyword>
<comment type="subcellular location">
    <subcellularLocation>
        <location evidence="2 19">Cell membrane</location>
        <topology evidence="2 19">Multi-pass membrane protein</topology>
    </subcellularLocation>
</comment>
<comment type="catalytic activity">
    <reaction evidence="18 19">
        <text>alpha-ribazole 5'-phosphate + adenosylcob(III)inamide-GDP = adenosylcob(III)alamin 5'-phosphate + GMP + H(+)</text>
        <dbReference type="Rhea" id="RHEA:23560"/>
        <dbReference type="ChEBI" id="CHEBI:15378"/>
        <dbReference type="ChEBI" id="CHEBI:57918"/>
        <dbReference type="ChEBI" id="CHEBI:58115"/>
        <dbReference type="ChEBI" id="CHEBI:60487"/>
        <dbReference type="ChEBI" id="CHEBI:60493"/>
        <dbReference type="EC" id="2.7.8.26"/>
    </reaction>
</comment>
<dbReference type="PANTHER" id="PTHR34148">
    <property type="entry name" value="ADENOSYLCOBINAMIDE-GDP RIBAZOLETRANSFERASE"/>
    <property type="match status" value="1"/>
</dbReference>